<protein>
    <submittedName>
        <fullName evidence="2">Uncharacterized protein</fullName>
    </submittedName>
</protein>
<gene>
    <name evidence="2" type="ORF">SLS59_002280</name>
</gene>
<feature type="region of interest" description="Disordered" evidence="1">
    <location>
        <begin position="535"/>
        <end position="559"/>
    </location>
</feature>
<feature type="compositionally biased region" description="Basic and acidic residues" evidence="1">
    <location>
        <begin position="118"/>
        <end position="136"/>
    </location>
</feature>
<sequence length="559" mass="63835">MEDDPDKEADDLPSMIGAISEEIDEEVTDTSDESEAEEMVVTTSQRDKYNISAQGDGAIETQVTADSGFNIQLPSFQGEGTGAIAQTENPAAAFEEFRGTAAPREQDDERLYTGSSHTDFRPADLPPRESLEKDASLEPAAVYGDETSPLDKAPSPEEDYRWDLFLVGNKNKKKKGKAVETEPDFIHSDAREKPHGTDKVRTSASDPAPQVVVEGGEPKHRQDEDSIESKRERPARSGSQDEQTSNPVGPSVWSIREADEAVAKFVEEEVYMIKKEQEQRDEEEYRNFIRMQEEKKAANESVQGKGKERLGEASYHGLMEEQTEAHGRILAKAGHEQEEEEEEEDAKRKPLIEEEKPEFEQEQRKREDEAKADKGESLRIVLEAQARRAKNLREGKIPEEMVGKEEAVLAEAALEEAMRKRLAQFGFQENQIQAMIHPEQQQKLEKNTGLTPHNPLRIAPQPTYAKVRREYLDIETLHYYDLPYEYDVDPNYIIVLREMNQKEMDVLFEHTRRLRSNHGDRLFIEADGRDRRGKKEYAFVRRKSRTRGTDAEDRDTEPR</sequence>
<feature type="compositionally biased region" description="Acidic residues" evidence="1">
    <location>
        <begin position="21"/>
        <end position="38"/>
    </location>
</feature>
<feature type="compositionally biased region" description="Basic and acidic residues" evidence="1">
    <location>
        <begin position="177"/>
        <end position="201"/>
    </location>
</feature>
<evidence type="ECO:0000313" key="3">
    <source>
        <dbReference type="Proteomes" id="UP001521222"/>
    </source>
</evidence>
<feature type="region of interest" description="Disordered" evidence="1">
    <location>
        <begin position="98"/>
        <end position="157"/>
    </location>
</feature>
<feature type="compositionally biased region" description="Basic and acidic residues" evidence="1">
    <location>
        <begin position="547"/>
        <end position="559"/>
    </location>
</feature>
<feature type="compositionally biased region" description="Acidic residues" evidence="1">
    <location>
        <begin position="1"/>
        <end position="11"/>
    </location>
</feature>
<keyword evidence="3" id="KW-1185">Reference proteome</keyword>
<feature type="region of interest" description="Disordered" evidence="1">
    <location>
        <begin position="1"/>
        <end position="48"/>
    </location>
</feature>
<name>A0ABR3RSA7_9PLEO</name>
<dbReference type="Proteomes" id="UP001521222">
    <property type="component" value="Unassembled WGS sequence"/>
</dbReference>
<evidence type="ECO:0000313" key="2">
    <source>
        <dbReference type="EMBL" id="KAL1607315.1"/>
    </source>
</evidence>
<reference evidence="2 3" key="1">
    <citation type="submission" date="2024-02" db="EMBL/GenBank/DDBJ databases">
        <title>De novo assembly and annotation of 12 fungi associated with fruit tree decline syndrome in Ontario, Canada.</title>
        <authorList>
            <person name="Sulman M."/>
            <person name="Ellouze W."/>
            <person name="Ilyukhin E."/>
        </authorList>
    </citation>
    <scope>NUCLEOTIDE SEQUENCE [LARGE SCALE GENOMIC DNA]</scope>
    <source>
        <strain evidence="2 3">M97-236</strain>
    </source>
</reference>
<feature type="region of interest" description="Disordered" evidence="1">
    <location>
        <begin position="325"/>
        <end position="374"/>
    </location>
</feature>
<feature type="region of interest" description="Disordered" evidence="1">
    <location>
        <begin position="172"/>
        <end position="254"/>
    </location>
</feature>
<dbReference type="EMBL" id="JAKIXB020000006">
    <property type="protein sequence ID" value="KAL1607315.1"/>
    <property type="molecule type" value="Genomic_DNA"/>
</dbReference>
<feature type="compositionally biased region" description="Basic and acidic residues" evidence="1">
    <location>
        <begin position="216"/>
        <end position="235"/>
    </location>
</feature>
<comment type="caution">
    <text evidence="2">The sequence shown here is derived from an EMBL/GenBank/DDBJ whole genome shotgun (WGS) entry which is preliminary data.</text>
</comment>
<accession>A0ABR3RSA7</accession>
<feature type="compositionally biased region" description="Polar residues" evidence="1">
    <location>
        <begin position="237"/>
        <end position="248"/>
    </location>
</feature>
<organism evidence="2 3">
    <name type="scientific">Nothophoma quercina</name>
    <dbReference type="NCBI Taxonomy" id="749835"/>
    <lineage>
        <taxon>Eukaryota</taxon>
        <taxon>Fungi</taxon>
        <taxon>Dikarya</taxon>
        <taxon>Ascomycota</taxon>
        <taxon>Pezizomycotina</taxon>
        <taxon>Dothideomycetes</taxon>
        <taxon>Pleosporomycetidae</taxon>
        <taxon>Pleosporales</taxon>
        <taxon>Pleosporineae</taxon>
        <taxon>Didymellaceae</taxon>
        <taxon>Nothophoma</taxon>
    </lineage>
</organism>
<proteinExistence type="predicted"/>
<evidence type="ECO:0000256" key="1">
    <source>
        <dbReference type="SAM" id="MobiDB-lite"/>
    </source>
</evidence>
<feature type="compositionally biased region" description="Basic and acidic residues" evidence="1">
    <location>
        <begin position="345"/>
        <end position="374"/>
    </location>
</feature>